<dbReference type="InterPro" id="IPR050074">
    <property type="entry name" value="DHO_dehydrogenase"/>
</dbReference>
<gene>
    <name evidence="13" type="ORF">RRG08_036324</name>
</gene>
<evidence type="ECO:0000313" key="13">
    <source>
        <dbReference type="EMBL" id="KAK3772990.1"/>
    </source>
</evidence>
<dbReference type="SUPFAM" id="SSF51395">
    <property type="entry name" value="FMN-linked oxidoreductases"/>
    <property type="match status" value="1"/>
</dbReference>
<dbReference type="InterPro" id="IPR005720">
    <property type="entry name" value="Dihydroorotate_DH_cat"/>
</dbReference>
<evidence type="ECO:0000256" key="8">
    <source>
        <dbReference type="ARBA" id="ARBA00023002"/>
    </source>
</evidence>
<comment type="subcellular location">
    <subcellularLocation>
        <location evidence="1">Membrane</location>
    </subcellularLocation>
    <subcellularLocation>
        <location evidence="11">Mitochondrion inner membrane</location>
        <topology evidence="11">Single-pass membrane protein</topology>
    </subcellularLocation>
</comment>
<dbReference type="EC" id="1.3.5.2" evidence="4 11"/>
<dbReference type="InterPro" id="IPR013785">
    <property type="entry name" value="Aldolase_TIM"/>
</dbReference>
<feature type="domain" description="Dihydroorotate dehydrogenase catalytic" evidence="12">
    <location>
        <begin position="83"/>
        <end position="430"/>
    </location>
</feature>
<name>A0AAE0ZPC7_9GAST</name>
<keyword evidence="8 11" id="KW-0560">Oxidoreductase</keyword>
<keyword evidence="14" id="KW-1185">Reference proteome</keyword>
<dbReference type="CDD" id="cd04738">
    <property type="entry name" value="DHOD_2_like"/>
    <property type="match status" value="1"/>
</dbReference>
<evidence type="ECO:0000259" key="12">
    <source>
        <dbReference type="Pfam" id="PF01180"/>
    </source>
</evidence>
<dbReference type="AlphaFoldDB" id="A0AAE0ZPC7"/>
<evidence type="ECO:0000256" key="1">
    <source>
        <dbReference type="ARBA" id="ARBA00004370"/>
    </source>
</evidence>
<dbReference type="InterPro" id="IPR005719">
    <property type="entry name" value="Dihydroorotate_DH_2"/>
</dbReference>
<dbReference type="GO" id="GO:0106430">
    <property type="term" value="F:dihydroorotate dehydrogenase (quinone) activity"/>
    <property type="evidence" value="ECO:0007669"/>
    <property type="project" value="UniProtKB-EC"/>
</dbReference>
<evidence type="ECO:0000256" key="10">
    <source>
        <dbReference type="ARBA" id="ARBA00048639"/>
    </source>
</evidence>
<accession>A0AAE0ZPC7</accession>
<evidence type="ECO:0000256" key="5">
    <source>
        <dbReference type="ARBA" id="ARBA00017599"/>
    </source>
</evidence>
<keyword evidence="9" id="KW-0472">Membrane</keyword>
<dbReference type="Pfam" id="PF01180">
    <property type="entry name" value="DHO_dh"/>
    <property type="match status" value="1"/>
</dbReference>
<evidence type="ECO:0000256" key="6">
    <source>
        <dbReference type="ARBA" id="ARBA00022630"/>
    </source>
</evidence>
<evidence type="ECO:0000256" key="7">
    <source>
        <dbReference type="ARBA" id="ARBA00022643"/>
    </source>
</evidence>
<comment type="pathway">
    <text evidence="2 11">Pyrimidine metabolism; UMP biosynthesis via de novo pathway; orotate from (S)-dihydroorotate (quinone route): step 1/1.</text>
</comment>
<protein>
    <recommendedName>
        <fullName evidence="5 11">Dihydroorotate dehydrogenase (quinone), mitochondrial</fullName>
        <shortName evidence="11">DHOdehase</shortName>
        <ecNumber evidence="4 11">1.3.5.2</ecNumber>
    </recommendedName>
</protein>
<keyword evidence="6 11" id="KW-0285">Flavoprotein</keyword>
<sequence>MDPKSNAVNGKFWVQLKQAAVIVNGGVLLFAGINLYKGSEKFYDDIVMPIFQLFSPETSHNISIKLAKYKIVPRPQKPDPPSLQSKLWGRNFPNPLGLAAGYDKQGEAVDGLLKMGFGFVEVGSVTPEPQPGNPKPRLFRLTEDRAVINRFGFNSDGHEIVYSRLNQRKNHMETEGMPATYLGEKRNMLNVNFWTETEEERNKSFKELHWLKVLNKRKHLKTKDDGILGVNLGKNKTSPNAVGDYVKGVHKFGNIADYLVVNVSSPNTPGLRSMQKREELSNLLFEVLEARNKLTVSPKPPLLIKIAPDLNEEEKKDIAAVVLNPKTRVDGLIVSNTTVSRPDSLQSKHKTEVGGLSGAPLTAKSLETIRDMYALTKGEMPIVGVGGVSTGQEAYNKIKAGASLIQMYTALVYHGPPVIGKIKREMDELLRHDGFSHISEAVGIEAQSQKAIGSSK</sequence>
<evidence type="ECO:0000256" key="11">
    <source>
        <dbReference type="RuleBase" id="RU361255"/>
    </source>
</evidence>
<dbReference type="InterPro" id="IPR001295">
    <property type="entry name" value="Dihydroorotate_DH_CS"/>
</dbReference>
<evidence type="ECO:0000256" key="4">
    <source>
        <dbReference type="ARBA" id="ARBA00012791"/>
    </source>
</evidence>
<dbReference type="GO" id="GO:0006207">
    <property type="term" value="P:'de novo' pyrimidine nucleobase biosynthetic process"/>
    <property type="evidence" value="ECO:0007669"/>
    <property type="project" value="InterPro"/>
</dbReference>
<dbReference type="PANTHER" id="PTHR48109:SF4">
    <property type="entry name" value="DIHYDROOROTATE DEHYDROGENASE (QUINONE), MITOCHONDRIAL"/>
    <property type="match status" value="1"/>
</dbReference>
<comment type="catalytic activity">
    <reaction evidence="10 11">
        <text>(S)-dihydroorotate + a quinone = orotate + a quinol</text>
        <dbReference type="Rhea" id="RHEA:30187"/>
        <dbReference type="ChEBI" id="CHEBI:24646"/>
        <dbReference type="ChEBI" id="CHEBI:30839"/>
        <dbReference type="ChEBI" id="CHEBI:30864"/>
        <dbReference type="ChEBI" id="CHEBI:132124"/>
        <dbReference type="EC" id="1.3.5.2"/>
    </reaction>
</comment>
<comment type="cofactor">
    <cofactor evidence="11">
        <name>FMN</name>
        <dbReference type="ChEBI" id="CHEBI:58210"/>
    </cofactor>
    <text evidence="11">Binds 1 FMN per subunit.</text>
</comment>
<keyword evidence="11" id="KW-0999">Mitochondrion inner membrane</keyword>
<comment type="caution">
    <text evidence="13">The sequence shown here is derived from an EMBL/GenBank/DDBJ whole genome shotgun (WGS) entry which is preliminary data.</text>
</comment>
<dbReference type="PANTHER" id="PTHR48109">
    <property type="entry name" value="DIHYDROOROTATE DEHYDROGENASE (QUINONE), MITOCHONDRIAL-RELATED"/>
    <property type="match status" value="1"/>
</dbReference>
<evidence type="ECO:0000256" key="9">
    <source>
        <dbReference type="ARBA" id="ARBA00023136"/>
    </source>
</evidence>
<dbReference type="PROSITE" id="PS00912">
    <property type="entry name" value="DHODEHASE_2"/>
    <property type="match status" value="1"/>
</dbReference>
<dbReference type="EMBL" id="JAWDGP010003572">
    <property type="protein sequence ID" value="KAK3772990.1"/>
    <property type="molecule type" value="Genomic_DNA"/>
</dbReference>
<dbReference type="NCBIfam" id="TIGR01036">
    <property type="entry name" value="pyrD_sub2"/>
    <property type="match status" value="1"/>
</dbReference>
<reference evidence="13" key="1">
    <citation type="journal article" date="2023" name="G3 (Bethesda)">
        <title>A reference genome for the long-term kleptoplast-retaining sea slug Elysia crispata morphotype clarki.</title>
        <authorList>
            <person name="Eastman K.E."/>
            <person name="Pendleton A.L."/>
            <person name="Shaikh M.A."/>
            <person name="Suttiyut T."/>
            <person name="Ogas R."/>
            <person name="Tomko P."/>
            <person name="Gavelis G."/>
            <person name="Widhalm J.R."/>
            <person name="Wisecaver J.H."/>
        </authorList>
    </citation>
    <scope>NUCLEOTIDE SEQUENCE</scope>
    <source>
        <strain evidence="13">ECLA1</strain>
    </source>
</reference>
<organism evidence="13 14">
    <name type="scientific">Elysia crispata</name>
    <name type="common">lettuce slug</name>
    <dbReference type="NCBI Taxonomy" id="231223"/>
    <lineage>
        <taxon>Eukaryota</taxon>
        <taxon>Metazoa</taxon>
        <taxon>Spiralia</taxon>
        <taxon>Lophotrochozoa</taxon>
        <taxon>Mollusca</taxon>
        <taxon>Gastropoda</taxon>
        <taxon>Heterobranchia</taxon>
        <taxon>Euthyneura</taxon>
        <taxon>Panpulmonata</taxon>
        <taxon>Sacoglossa</taxon>
        <taxon>Placobranchoidea</taxon>
        <taxon>Plakobranchidae</taxon>
        <taxon>Elysia</taxon>
    </lineage>
</organism>
<keyword evidence="11" id="KW-0496">Mitochondrion</keyword>
<keyword evidence="7 11" id="KW-0288">FMN</keyword>
<dbReference type="GO" id="GO:0009220">
    <property type="term" value="P:pyrimidine ribonucleotide biosynthetic process"/>
    <property type="evidence" value="ECO:0007669"/>
    <property type="project" value="TreeGrafter"/>
</dbReference>
<evidence type="ECO:0000256" key="3">
    <source>
        <dbReference type="ARBA" id="ARBA00005359"/>
    </source>
</evidence>
<comment type="similarity">
    <text evidence="3 11">Belongs to the dihydroorotate dehydrogenase family. Type 2 subfamily.</text>
</comment>
<evidence type="ECO:0000313" key="14">
    <source>
        <dbReference type="Proteomes" id="UP001283361"/>
    </source>
</evidence>
<proteinExistence type="inferred from homology"/>
<dbReference type="PROSITE" id="PS00911">
    <property type="entry name" value="DHODEHASE_1"/>
    <property type="match status" value="1"/>
</dbReference>
<dbReference type="GO" id="GO:0005743">
    <property type="term" value="C:mitochondrial inner membrane"/>
    <property type="evidence" value="ECO:0007669"/>
    <property type="project" value="UniProtKB-SubCell"/>
</dbReference>
<dbReference type="Gene3D" id="3.20.20.70">
    <property type="entry name" value="Aldolase class I"/>
    <property type="match status" value="1"/>
</dbReference>
<dbReference type="Proteomes" id="UP001283361">
    <property type="component" value="Unassembled WGS sequence"/>
</dbReference>
<evidence type="ECO:0000256" key="2">
    <source>
        <dbReference type="ARBA" id="ARBA00005161"/>
    </source>
</evidence>